<protein>
    <submittedName>
        <fullName evidence="2">6-aminohexanoate-dimer hydrolase</fullName>
    </submittedName>
</protein>
<evidence type="ECO:0000313" key="3">
    <source>
        <dbReference type="Proteomes" id="UP000679779"/>
    </source>
</evidence>
<comment type="caution">
    <text evidence="2">The sequence shown here is derived from an EMBL/GenBank/DDBJ whole genome shotgun (WGS) entry which is preliminary data.</text>
</comment>
<proteinExistence type="predicted"/>
<dbReference type="InterPro" id="IPR050789">
    <property type="entry name" value="Diverse_Enzym_Activities"/>
</dbReference>
<feature type="domain" description="Beta-lactamase-related" evidence="1">
    <location>
        <begin position="35"/>
        <end position="305"/>
    </location>
</feature>
<dbReference type="EMBL" id="BORQ01000004">
    <property type="protein sequence ID" value="GIO32285.1"/>
    <property type="molecule type" value="Genomic_DNA"/>
</dbReference>
<accession>A0A919XKS6</accession>
<name>A0A919XKS6_9BACL</name>
<dbReference type="InterPro" id="IPR001466">
    <property type="entry name" value="Beta-lactam-related"/>
</dbReference>
<sequence length="339" mass="37703">MPPSTASHLGETGRNARLLDQADAKIIEAFPKMRSFLVTRSGKLVYEKYYDGHAAESLNDLRSATKSFTSVLIGIASGHGLLPGLDEPLLGLIRHYALQDVDPALQRSLTLRRLLTMTTGLAWQTGKKLGEPFIRRLHRGKRWTAFALSLPVVPDMVGRFQYRSIDTHLLSVILSECTGMDAYAFAKKNLFDPLGIKRSAWLASPENHSMGHVGLFLTSRDLVKFGMCCLQGGRWEGKQVIPASWLSQALRPQVEGYPAFGDYGFGWWCGKMNGQTFSCAHGHGGQQLYLFPEKETVVVFTADSKVSRWKNPRPLLQEFVLGAVDQPFAQDNPPPVRET</sequence>
<dbReference type="SUPFAM" id="SSF56601">
    <property type="entry name" value="beta-lactamase/transpeptidase-like"/>
    <property type="match status" value="1"/>
</dbReference>
<dbReference type="Proteomes" id="UP000679779">
    <property type="component" value="Unassembled WGS sequence"/>
</dbReference>
<dbReference type="Pfam" id="PF00144">
    <property type="entry name" value="Beta-lactamase"/>
    <property type="match status" value="1"/>
</dbReference>
<keyword evidence="3" id="KW-1185">Reference proteome</keyword>
<dbReference type="AlphaFoldDB" id="A0A919XKS6"/>
<dbReference type="PANTHER" id="PTHR43283">
    <property type="entry name" value="BETA-LACTAMASE-RELATED"/>
    <property type="match status" value="1"/>
</dbReference>
<organism evidence="2 3">
    <name type="scientific">Paenibacillus albilobatus</name>
    <dbReference type="NCBI Taxonomy" id="2716884"/>
    <lineage>
        <taxon>Bacteria</taxon>
        <taxon>Bacillati</taxon>
        <taxon>Bacillota</taxon>
        <taxon>Bacilli</taxon>
        <taxon>Bacillales</taxon>
        <taxon>Paenibacillaceae</taxon>
        <taxon>Paenibacillus</taxon>
    </lineage>
</organism>
<reference evidence="2" key="1">
    <citation type="submission" date="2021-03" db="EMBL/GenBank/DDBJ databases">
        <title>Antimicrobial resistance genes in bacteria isolated from Japanese honey, and their potential for conferring macrolide and lincosamide resistance in the American foulbrood pathogen Paenibacillus larvae.</title>
        <authorList>
            <person name="Okamoto M."/>
            <person name="Kumagai M."/>
            <person name="Kanamori H."/>
            <person name="Takamatsu D."/>
        </authorList>
    </citation>
    <scope>NUCLEOTIDE SEQUENCE</scope>
    <source>
        <strain evidence="2">J2TS6</strain>
    </source>
</reference>
<dbReference type="Gene3D" id="3.40.710.10">
    <property type="entry name" value="DD-peptidase/beta-lactamase superfamily"/>
    <property type="match status" value="1"/>
</dbReference>
<keyword evidence="2" id="KW-0378">Hydrolase</keyword>
<dbReference type="RefSeq" id="WP_244873116.1">
    <property type="nucleotide sequence ID" value="NZ_BORQ01000004.1"/>
</dbReference>
<dbReference type="PANTHER" id="PTHR43283:SF7">
    <property type="entry name" value="BETA-LACTAMASE-RELATED DOMAIN-CONTAINING PROTEIN"/>
    <property type="match status" value="1"/>
</dbReference>
<dbReference type="InterPro" id="IPR012338">
    <property type="entry name" value="Beta-lactam/transpept-like"/>
</dbReference>
<evidence type="ECO:0000259" key="1">
    <source>
        <dbReference type="Pfam" id="PF00144"/>
    </source>
</evidence>
<evidence type="ECO:0000313" key="2">
    <source>
        <dbReference type="EMBL" id="GIO32285.1"/>
    </source>
</evidence>
<gene>
    <name evidence="2" type="ORF">J2TS6_34260</name>
</gene>
<dbReference type="GO" id="GO:0016787">
    <property type="term" value="F:hydrolase activity"/>
    <property type="evidence" value="ECO:0007669"/>
    <property type="project" value="UniProtKB-KW"/>
</dbReference>